<keyword evidence="3" id="KW-1185">Reference proteome</keyword>
<evidence type="ECO:0000313" key="2">
    <source>
        <dbReference type="EMBL" id="SNB84786.1"/>
    </source>
</evidence>
<reference evidence="3" key="1">
    <citation type="submission" date="2017-06" db="EMBL/GenBank/DDBJ databases">
        <authorList>
            <person name="Varghese N."/>
            <person name="Submissions S."/>
        </authorList>
    </citation>
    <scope>NUCLEOTIDE SEQUENCE [LARGE SCALE GENOMIC DNA]</scope>
    <source>
        <strain evidence="3">DSM 137</strain>
    </source>
</reference>
<dbReference type="Proteomes" id="UP000198418">
    <property type="component" value="Unassembled WGS sequence"/>
</dbReference>
<proteinExistence type="predicted"/>
<feature type="signal peptide" evidence="1">
    <location>
        <begin position="1"/>
        <end position="20"/>
    </location>
</feature>
<dbReference type="EMBL" id="FYDG01000039">
    <property type="protein sequence ID" value="SNB84786.1"/>
    <property type="molecule type" value="Genomic_DNA"/>
</dbReference>
<evidence type="ECO:0008006" key="4">
    <source>
        <dbReference type="Google" id="ProtNLM"/>
    </source>
</evidence>
<evidence type="ECO:0000313" key="3">
    <source>
        <dbReference type="Proteomes" id="UP000198418"/>
    </source>
</evidence>
<sequence>MILRALGLAVALSFSGGAGFAQTLTTTLLACRAIAQASERLACYDALAREQAPPRFQGHHNAVTELFTLDRPHRLRFRSEGVIFVLYLMNARGEVIQNLHIGGAGEDEYLIDRPGVYQLRINGAEGWRIWLDPE</sequence>
<dbReference type="PROSITE" id="PS51257">
    <property type="entry name" value="PROKAR_LIPOPROTEIN"/>
    <property type="match status" value="1"/>
</dbReference>
<feature type="chain" id="PRO_5011967790" description="T9SS type A sorting domain-containing protein" evidence="1">
    <location>
        <begin position="21"/>
        <end position="134"/>
    </location>
</feature>
<gene>
    <name evidence="2" type="ORF">SAMN06265338_1398</name>
</gene>
<name>A0A212SGQ1_RHOAC</name>
<dbReference type="RefSeq" id="WP_141098565.1">
    <property type="nucleotide sequence ID" value="NZ_FYDG01000039.1"/>
</dbReference>
<evidence type="ECO:0000256" key="1">
    <source>
        <dbReference type="SAM" id="SignalP"/>
    </source>
</evidence>
<dbReference type="OrthoDB" id="7775010at2"/>
<keyword evidence="1" id="KW-0732">Signal</keyword>
<organism evidence="2 3">
    <name type="scientific">Rhodoblastus acidophilus</name>
    <name type="common">Rhodopseudomonas acidophila</name>
    <dbReference type="NCBI Taxonomy" id="1074"/>
    <lineage>
        <taxon>Bacteria</taxon>
        <taxon>Pseudomonadati</taxon>
        <taxon>Pseudomonadota</taxon>
        <taxon>Alphaproteobacteria</taxon>
        <taxon>Hyphomicrobiales</taxon>
        <taxon>Rhodoblastaceae</taxon>
        <taxon>Rhodoblastus</taxon>
    </lineage>
</organism>
<accession>A0A212SGQ1</accession>
<protein>
    <recommendedName>
        <fullName evidence="4">T9SS type A sorting domain-containing protein</fullName>
    </recommendedName>
</protein>
<dbReference type="AlphaFoldDB" id="A0A212SGQ1"/>